<dbReference type="AlphaFoldDB" id="A0A1I4HAQ9"/>
<dbReference type="RefSeq" id="WP_245754769.1">
    <property type="nucleotide sequence ID" value="NZ_FOTS01000003.1"/>
</dbReference>
<evidence type="ECO:0000256" key="3">
    <source>
        <dbReference type="ARBA" id="ARBA00018111"/>
    </source>
</evidence>
<reference evidence="8" key="1">
    <citation type="submission" date="2016-10" db="EMBL/GenBank/DDBJ databases">
        <authorList>
            <person name="Varghese N."/>
            <person name="Submissions S."/>
        </authorList>
    </citation>
    <scope>NUCLEOTIDE SEQUENCE [LARGE SCALE GENOMIC DNA]</scope>
    <source>
        <strain evidence="8">DSM 13327</strain>
    </source>
</reference>
<evidence type="ECO:0000256" key="1">
    <source>
        <dbReference type="ARBA" id="ARBA00004496"/>
    </source>
</evidence>
<comment type="function">
    <text evidence="5">Modulates RecA activity.</text>
</comment>
<protein>
    <recommendedName>
        <fullName evidence="3 5">Regulatory protein RecX</fullName>
    </recommendedName>
</protein>
<evidence type="ECO:0000256" key="5">
    <source>
        <dbReference type="HAMAP-Rule" id="MF_01114"/>
    </source>
</evidence>
<dbReference type="Gene3D" id="1.10.10.10">
    <property type="entry name" value="Winged helix-like DNA-binding domain superfamily/Winged helix DNA-binding domain"/>
    <property type="match status" value="2"/>
</dbReference>
<evidence type="ECO:0000313" key="8">
    <source>
        <dbReference type="Proteomes" id="UP000199520"/>
    </source>
</evidence>
<evidence type="ECO:0000256" key="4">
    <source>
        <dbReference type="ARBA" id="ARBA00022490"/>
    </source>
</evidence>
<dbReference type="EMBL" id="FOTS01000003">
    <property type="protein sequence ID" value="SFL39245.1"/>
    <property type="molecule type" value="Genomic_DNA"/>
</dbReference>
<name>A0A1I4HAQ9_9FIRM</name>
<evidence type="ECO:0000259" key="6">
    <source>
        <dbReference type="Pfam" id="PF21982"/>
    </source>
</evidence>
<dbReference type="PANTHER" id="PTHR33602">
    <property type="entry name" value="REGULATORY PROTEIN RECX FAMILY PROTEIN"/>
    <property type="match status" value="1"/>
</dbReference>
<proteinExistence type="inferred from homology"/>
<comment type="similarity">
    <text evidence="2 5">Belongs to the RecX family.</text>
</comment>
<dbReference type="InterPro" id="IPR003783">
    <property type="entry name" value="Regulatory_RecX"/>
</dbReference>
<organism evidence="7 8">
    <name type="scientific">Pelosinus propionicus DSM 13327</name>
    <dbReference type="NCBI Taxonomy" id="1123291"/>
    <lineage>
        <taxon>Bacteria</taxon>
        <taxon>Bacillati</taxon>
        <taxon>Bacillota</taxon>
        <taxon>Negativicutes</taxon>
        <taxon>Selenomonadales</taxon>
        <taxon>Sporomusaceae</taxon>
        <taxon>Pelosinus</taxon>
    </lineage>
</organism>
<keyword evidence="4 5" id="KW-0963">Cytoplasm</keyword>
<keyword evidence="8" id="KW-1185">Reference proteome</keyword>
<comment type="subcellular location">
    <subcellularLocation>
        <location evidence="1 5">Cytoplasm</location>
    </subcellularLocation>
</comment>
<dbReference type="GO" id="GO:0005737">
    <property type="term" value="C:cytoplasm"/>
    <property type="evidence" value="ECO:0007669"/>
    <property type="project" value="UniProtKB-SubCell"/>
</dbReference>
<sequence>MNSHNDIWQYSLHLVTRRSHSEKELQQKLECKGYSCDAIEKALRRLKEYGYIDDIKLANHLFYKYVETHKYSTKQIFYKLKLRGLQDRVLLEIAKDFDDVEEWKSALKIITARFKSLDTTSKEKIYRYLSSRGFSATNIHKALQTFYYSDK</sequence>
<dbReference type="GO" id="GO:0006282">
    <property type="term" value="P:regulation of DNA repair"/>
    <property type="evidence" value="ECO:0007669"/>
    <property type="project" value="UniProtKB-UniRule"/>
</dbReference>
<dbReference type="HAMAP" id="MF_01114">
    <property type="entry name" value="RecX"/>
    <property type="match status" value="1"/>
</dbReference>
<dbReference type="InterPro" id="IPR053926">
    <property type="entry name" value="RecX_HTH_1st"/>
</dbReference>
<evidence type="ECO:0000313" key="7">
    <source>
        <dbReference type="EMBL" id="SFL39245.1"/>
    </source>
</evidence>
<dbReference type="Proteomes" id="UP000199520">
    <property type="component" value="Unassembled WGS sequence"/>
</dbReference>
<dbReference type="Pfam" id="PF21982">
    <property type="entry name" value="RecX_HTH1"/>
    <property type="match status" value="1"/>
</dbReference>
<dbReference type="STRING" id="1123291.SAMN04490355_100388"/>
<accession>A0A1I4HAQ9</accession>
<evidence type="ECO:0000256" key="2">
    <source>
        <dbReference type="ARBA" id="ARBA00009695"/>
    </source>
</evidence>
<dbReference type="PANTHER" id="PTHR33602:SF1">
    <property type="entry name" value="REGULATORY PROTEIN RECX FAMILY PROTEIN"/>
    <property type="match status" value="1"/>
</dbReference>
<gene>
    <name evidence="5" type="primary">recX</name>
    <name evidence="7" type="ORF">SAMN04490355_100388</name>
</gene>
<feature type="domain" description="RecX first three-helical" evidence="6">
    <location>
        <begin position="8"/>
        <end position="46"/>
    </location>
</feature>
<dbReference type="InterPro" id="IPR036388">
    <property type="entry name" value="WH-like_DNA-bd_sf"/>
</dbReference>